<dbReference type="InterPro" id="IPR014710">
    <property type="entry name" value="RmlC-like_jellyroll"/>
</dbReference>
<evidence type="ECO:0000256" key="1">
    <source>
        <dbReference type="ARBA" id="ARBA00023125"/>
    </source>
</evidence>
<dbReference type="InterPro" id="IPR011051">
    <property type="entry name" value="RmlC_Cupin_sf"/>
</dbReference>
<dbReference type="GO" id="GO:0003677">
    <property type="term" value="F:DNA binding"/>
    <property type="evidence" value="ECO:0007669"/>
    <property type="project" value="UniProtKB-KW"/>
</dbReference>
<keyword evidence="1" id="KW-0238">DNA-binding</keyword>
<dbReference type="SUPFAM" id="SSF47413">
    <property type="entry name" value="lambda repressor-like DNA-binding domains"/>
    <property type="match status" value="1"/>
</dbReference>
<dbReference type="InterPro" id="IPR050807">
    <property type="entry name" value="TransReg_Diox_bact_type"/>
</dbReference>
<dbReference type="Proteomes" id="UP000286997">
    <property type="component" value="Unassembled WGS sequence"/>
</dbReference>
<dbReference type="OrthoDB" id="9814751at2"/>
<comment type="caution">
    <text evidence="4">The sequence shown here is derived from an EMBL/GenBank/DDBJ whole genome shotgun (WGS) entry which is preliminary data.</text>
</comment>
<keyword evidence="5" id="KW-1185">Reference proteome</keyword>
<dbReference type="GO" id="GO:0003700">
    <property type="term" value="F:DNA-binding transcription factor activity"/>
    <property type="evidence" value="ECO:0007669"/>
    <property type="project" value="TreeGrafter"/>
</dbReference>
<dbReference type="EMBL" id="SACP01000018">
    <property type="protein sequence ID" value="RVU15971.1"/>
    <property type="molecule type" value="Genomic_DNA"/>
</dbReference>
<evidence type="ECO:0000259" key="3">
    <source>
        <dbReference type="PROSITE" id="PS50943"/>
    </source>
</evidence>
<dbReference type="Gene3D" id="1.10.260.40">
    <property type="entry name" value="lambda repressor-like DNA-binding domains"/>
    <property type="match status" value="1"/>
</dbReference>
<dbReference type="InterPro" id="IPR001387">
    <property type="entry name" value="Cro/C1-type_HTH"/>
</dbReference>
<organism evidence="4 5">
    <name type="scientific">Methylobacterium oryzihabitans</name>
    <dbReference type="NCBI Taxonomy" id="2499852"/>
    <lineage>
        <taxon>Bacteria</taxon>
        <taxon>Pseudomonadati</taxon>
        <taxon>Pseudomonadota</taxon>
        <taxon>Alphaproteobacteria</taxon>
        <taxon>Hyphomicrobiales</taxon>
        <taxon>Methylobacteriaceae</taxon>
        <taxon>Methylobacterium</taxon>
    </lineage>
</organism>
<feature type="domain" description="HTH cro/C1-type" evidence="3">
    <location>
        <begin position="37"/>
        <end position="91"/>
    </location>
</feature>
<gene>
    <name evidence="4" type="ORF">EOE48_18075</name>
</gene>
<dbReference type="Pfam" id="PF07883">
    <property type="entry name" value="Cupin_2"/>
    <property type="match status" value="1"/>
</dbReference>
<dbReference type="InterPro" id="IPR013096">
    <property type="entry name" value="Cupin_2"/>
</dbReference>
<dbReference type="Pfam" id="PF01381">
    <property type="entry name" value="HTH_3"/>
    <property type="match status" value="1"/>
</dbReference>
<evidence type="ECO:0000313" key="4">
    <source>
        <dbReference type="EMBL" id="RVU15971.1"/>
    </source>
</evidence>
<reference evidence="4 5" key="1">
    <citation type="submission" date="2019-01" db="EMBL/GenBank/DDBJ databases">
        <authorList>
            <person name="Chen W.-M."/>
        </authorList>
    </citation>
    <scope>NUCLEOTIDE SEQUENCE [LARGE SCALE GENOMIC DNA]</scope>
    <source>
        <strain evidence="4 5">TER-1</strain>
    </source>
</reference>
<dbReference type="RefSeq" id="WP_127731675.1">
    <property type="nucleotide sequence ID" value="NZ_SACP01000018.1"/>
</dbReference>
<dbReference type="PANTHER" id="PTHR46797:SF2">
    <property type="entry name" value="TRANSCRIPTIONAL REGULATOR"/>
    <property type="match status" value="1"/>
</dbReference>
<name>A0A437P0Z5_9HYPH</name>
<dbReference type="SMART" id="SM00530">
    <property type="entry name" value="HTH_XRE"/>
    <property type="match status" value="1"/>
</dbReference>
<dbReference type="Gene3D" id="2.60.120.10">
    <property type="entry name" value="Jelly Rolls"/>
    <property type="match status" value="1"/>
</dbReference>
<proteinExistence type="predicted"/>
<evidence type="ECO:0000313" key="5">
    <source>
        <dbReference type="Proteomes" id="UP000286997"/>
    </source>
</evidence>
<dbReference type="CDD" id="cd02209">
    <property type="entry name" value="cupin_XRE_C"/>
    <property type="match status" value="1"/>
</dbReference>
<sequence>MDAQTPPRRRAESEGAEAADPSGDRDGLDTAAMGARVRALRQRGGLSTADLALRAGVAAGLISQIERGLGNPSLRTLDRLRLALGVSLGALIEGEPAAGADPAFVRRRGARPHLTVGPFAVDKAILSPPATEGLRFLLITMPPGSRIDEMIREKGQKAGLVLRGAVRLAVAGCEAVLTEGDSFQFDADLPHVLVNDGPRPAEFVWIMAGPAYATPE</sequence>
<feature type="region of interest" description="Disordered" evidence="2">
    <location>
        <begin position="1"/>
        <end position="29"/>
    </location>
</feature>
<dbReference type="PROSITE" id="PS50943">
    <property type="entry name" value="HTH_CROC1"/>
    <property type="match status" value="1"/>
</dbReference>
<dbReference type="SUPFAM" id="SSF51182">
    <property type="entry name" value="RmlC-like cupins"/>
    <property type="match status" value="1"/>
</dbReference>
<dbReference type="AlphaFoldDB" id="A0A437P0Z5"/>
<evidence type="ECO:0000256" key="2">
    <source>
        <dbReference type="SAM" id="MobiDB-lite"/>
    </source>
</evidence>
<dbReference type="GO" id="GO:0005829">
    <property type="term" value="C:cytosol"/>
    <property type="evidence" value="ECO:0007669"/>
    <property type="project" value="TreeGrafter"/>
</dbReference>
<dbReference type="PANTHER" id="PTHR46797">
    <property type="entry name" value="HTH-TYPE TRANSCRIPTIONAL REGULATOR"/>
    <property type="match status" value="1"/>
</dbReference>
<dbReference type="InterPro" id="IPR010982">
    <property type="entry name" value="Lambda_DNA-bd_dom_sf"/>
</dbReference>
<dbReference type="CDD" id="cd00093">
    <property type="entry name" value="HTH_XRE"/>
    <property type="match status" value="1"/>
</dbReference>
<accession>A0A437P0Z5</accession>
<protein>
    <submittedName>
        <fullName evidence="4">Cupin domain-containing protein</fullName>
    </submittedName>
</protein>